<keyword evidence="2" id="KW-0732">Signal</keyword>
<dbReference type="EMBL" id="JAVDQY010000002">
    <property type="protein sequence ID" value="MDR6526756.1"/>
    <property type="molecule type" value="Genomic_DNA"/>
</dbReference>
<feature type="compositionally biased region" description="Basic and acidic residues" evidence="1">
    <location>
        <begin position="36"/>
        <end position="56"/>
    </location>
</feature>
<accession>A0AAE4C1T3</accession>
<comment type="caution">
    <text evidence="3">The sequence shown here is derived from an EMBL/GenBank/DDBJ whole genome shotgun (WGS) entry which is preliminary data.</text>
</comment>
<dbReference type="Proteomes" id="UP001184861">
    <property type="component" value="Unassembled WGS sequence"/>
</dbReference>
<feature type="compositionally biased region" description="Low complexity" evidence="1">
    <location>
        <begin position="105"/>
        <end position="118"/>
    </location>
</feature>
<reference evidence="3" key="1">
    <citation type="submission" date="2023-07" db="EMBL/GenBank/DDBJ databases">
        <title>Sorghum-associated microbial communities from plants grown in Nebraska, USA.</title>
        <authorList>
            <person name="Schachtman D."/>
        </authorList>
    </citation>
    <scope>NUCLEOTIDE SEQUENCE</scope>
    <source>
        <strain evidence="3">DS2360</strain>
    </source>
</reference>
<gene>
    <name evidence="3" type="ORF">J2787_002136</name>
</gene>
<feature type="chain" id="PRO_5042132661" description="Serine protease" evidence="2">
    <location>
        <begin position="19"/>
        <end position="136"/>
    </location>
</feature>
<feature type="signal peptide" evidence="2">
    <location>
        <begin position="1"/>
        <end position="18"/>
    </location>
</feature>
<dbReference type="RefSeq" id="WP_309946240.1">
    <property type="nucleotide sequence ID" value="NZ_JAVDQY010000002.1"/>
</dbReference>
<organism evidence="3 4">
    <name type="scientific">Chryseobacterium rhizosphaerae</name>
    <dbReference type="NCBI Taxonomy" id="395937"/>
    <lineage>
        <taxon>Bacteria</taxon>
        <taxon>Pseudomonadati</taxon>
        <taxon>Bacteroidota</taxon>
        <taxon>Flavobacteriia</taxon>
        <taxon>Flavobacteriales</taxon>
        <taxon>Weeksellaceae</taxon>
        <taxon>Chryseobacterium group</taxon>
        <taxon>Chryseobacterium</taxon>
    </lineage>
</organism>
<sequence>MKIVYITLLLFLSSVIYAQENKQAAQTEDQAQVLKQAKEQEAKTVKDNQEKTEKKTSSTALVSDQGLEVKKQEAKPKAPSGSGKLLPNTASLEEIKSTIPNRQASRNTTNSRNTNNTTGLPNTATLEQIKKTIPKN</sequence>
<dbReference type="AlphaFoldDB" id="A0AAE4C1T3"/>
<proteinExistence type="predicted"/>
<feature type="region of interest" description="Disordered" evidence="1">
    <location>
        <begin position="35"/>
        <end position="136"/>
    </location>
</feature>
<feature type="compositionally biased region" description="Basic and acidic residues" evidence="1">
    <location>
        <begin position="67"/>
        <end position="76"/>
    </location>
</feature>
<evidence type="ECO:0000313" key="4">
    <source>
        <dbReference type="Proteomes" id="UP001184861"/>
    </source>
</evidence>
<evidence type="ECO:0000256" key="1">
    <source>
        <dbReference type="SAM" id="MobiDB-lite"/>
    </source>
</evidence>
<evidence type="ECO:0008006" key="5">
    <source>
        <dbReference type="Google" id="ProtNLM"/>
    </source>
</evidence>
<name>A0AAE4C1T3_9FLAO</name>
<protein>
    <recommendedName>
        <fullName evidence="5">Serine protease</fullName>
    </recommendedName>
</protein>
<evidence type="ECO:0000313" key="3">
    <source>
        <dbReference type="EMBL" id="MDR6526756.1"/>
    </source>
</evidence>
<evidence type="ECO:0000256" key="2">
    <source>
        <dbReference type="SAM" id="SignalP"/>
    </source>
</evidence>